<dbReference type="PROSITE" id="PS00181">
    <property type="entry name" value="GLNA_ATP"/>
    <property type="match status" value="1"/>
</dbReference>
<dbReference type="RefSeq" id="WP_148594019.1">
    <property type="nucleotide sequence ID" value="NZ_CP042997.1"/>
</dbReference>
<dbReference type="Pfam" id="PF00120">
    <property type="entry name" value="Gln-synt_C"/>
    <property type="match status" value="1"/>
</dbReference>
<dbReference type="Gene3D" id="3.30.590.10">
    <property type="entry name" value="Glutamine synthetase/guanido kinase, catalytic domain"/>
    <property type="match status" value="1"/>
</dbReference>
<reference evidence="6 7" key="1">
    <citation type="submission" date="2019-08" db="EMBL/GenBank/DDBJ databases">
        <title>Deep-cultivation of Planctomycetes and their phenomic and genomic characterization uncovers novel biology.</title>
        <authorList>
            <person name="Wiegand S."/>
            <person name="Jogler M."/>
            <person name="Boedeker C."/>
            <person name="Pinto D."/>
            <person name="Vollmers J."/>
            <person name="Rivas-Marin E."/>
            <person name="Kohn T."/>
            <person name="Peeters S.H."/>
            <person name="Heuer A."/>
            <person name="Rast P."/>
            <person name="Oberbeckmann S."/>
            <person name="Bunk B."/>
            <person name="Jeske O."/>
            <person name="Meyerdierks A."/>
            <person name="Storesund J.E."/>
            <person name="Kallscheuer N."/>
            <person name="Luecker S."/>
            <person name="Lage O.M."/>
            <person name="Pohl T."/>
            <person name="Merkel B.J."/>
            <person name="Hornburger P."/>
            <person name="Mueller R.-W."/>
            <person name="Bruemmer F."/>
            <person name="Labrenz M."/>
            <person name="Spormann A.M."/>
            <person name="Op den Camp H."/>
            <person name="Overmann J."/>
            <person name="Amann R."/>
            <person name="Jetten M.S.M."/>
            <person name="Mascher T."/>
            <person name="Medema M.H."/>
            <person name="Devos D.P."/>
            <person name="Kaster A.-K."/>
            <person name="Ovreas L."/>
            <person name="Rohde M."/>
            <person name="Galperin M.Y."/>
            <person name="Jogler C."/>
        </authorList>
    </citation>
    <scope>NUCLEOTIDE SEQUENCE [LARGE SCALE GENOMIC DNA]</scope>
    <source>
        <strain evidence="6 7">OJF2</strain>
    </source>
</reference>
<dbReference type="KEGG" id="agv:OJF2_25700"/>
<dbReference type="InterPro" id="IPR008147">
    <property type="entry name" value="Gln_synt_N"/>
</dbReference>
<dbReference type="Pfam" id="PF12437">
    <property type="entry name" value="GSIII_N"/>
    <property type="match status" value="1"/>
</dbReference>
<dbReference type="InterPro" id="IPR040577">
    <property type="entry name" value="Gln-synt_C"/>
</dbReference>
<evidence type="ECO:0000259" key="5">
    <source>
        <dbReference type="PROSITE" id="PS51987"/>
    </source>
</evidence>
<dbReference type="InterPro" id="IPR052725">
    <property type="entry name" value="GS_Type-3"/>
</dbReference>
<evidence type="ECO:0000313" key="6">
    <source>
        <dbReference type="EMBL" id="QEH34037.1"/>
    </source>
</evidence>
<dbReference type="SMART" id="SM01230">
    <property type="entry name" value="Gln-synt_C"/>
    <property type="match status" value="1"/>
</dbReference>
<dbReference type="InterPro" id="IPR022147">
    <property type="entry name" value="GSIII_N"/>
</dbReference>
<dbReference type="GO" id="GO:0006542">
    <property type="term" value="P:glutamine biosynthetic process"/>
    <property type="evidence" value="ECO:0007669"/>
    <property type="project" value="InterPro"/>
</dbReference>
<dbReference type="InterPro" id="IPR008146">
    <property type="entry name" value="Gln_synth_cat_dom"/>
</dbReference>
<dbReference type="PANTHER" id="PTHR42974:SF1">
    <property type="entry name" value="TYPE-3 GLUTAMINE SYNTHETASE"/>
    <property type="match status" value="1"/>
</dbReference>
<dbReference type="EMBL" id="CP042997">
    <property type="protein sequence ID" value="QEH34037.1"/>
    <property type="molecule type" value="Genomic_DNA"/>
</dbReference>
<dbReference type="PROSITE" id="PS51987">
    <property type="entry name" value="GS_CATALYTIC"/>
    <property type="match status" value="1"/>
</dbReference>
<comment type="similarity">
    <text evidence="1 2">Belongs to the glutamine synthetase family.</text>
</comment>
<dbReference type="InterPro" id="IPR014746">
    <property type="entry name" value="Gln_synth/guanido_kin_cat_dom"/>
</dbReference>
<dbReference type="PANTHER" id="PTHR42974">
    <property type="entry name" value="GLUTAMINE SYNTHETASE"/>
    <property type="match status" value="1"/>
</dbReference>
<evidence type="ECO:0000259" key="4">
    <source>
        <dbReference type="PROSITE" id="PS51986"/>
    </source>
</evidence>
<feature type="domain" description="GS beta-grasp" evidence="4">
    <location>
        <begin position="89"/>
        <end position="182"/>
    </location>
</feature>
<proteinExistence type="inferred from homology"/>
<sequence>MEHARARQAAIESVTNWPATGRRAPKTTTTIRQLFGSNVFSDDQMRARLPENVYKAIRETLRKGVALDASVADVVAAAMKDWAIERGATHYTHWFQPMTGLTAEKHDSFLTPTEGGGAIAEFGGKELIRGEPDASSFPSGGIRATFEARGYTAWDPTSPAFILENPNGTTLCIPTAFCSWTGEALDKKTPLLRSVEVLSKQALRILRLFGSHASTVFTTAGPEQEYFLIDKNFYYNRPDLMNAGRTLFGAKPPKGQEMEDHYFGAIPERVLACMLETETELYKLGVPVKTRHNEVSPAQYEIAPIFENANVATDHNMLVMETMKRVADRYGLQLLLHEKPFAGVNGSGKHLNWSMSDDLGNNLLKPGDTPHQNAQFLIFLVAVIKAVHKHADLLRVAVAHAGNDHRLGANEAPPAIISIFLGDMLQDIVDQIEAGGAKSAKAGGEMKIGVTVLPTLPRDAGDRNRTSPFAFTGNKFEFRACGSAQSIAGPIVVLNTIVAEALDEFATTLEKAVAEKKDLNAEIQKLLQAAIKDSKAVLFNGDNYSEAWHQEAEKRGLPNRKSTIDSLPDLVSPKSIGLFTKYGVLSERELHSRYEIFLEGYHKTINIETQLTLQIAQRQILPAALRYQAEVAGSIANLKNSGITVPKGQSAHLSELVAGIDELQSAVDKLSDAIEETSAGGSLEHAKHSRDVVIPAMNAVRAAGDKLETIVADDLWPLPTYQEMLFIK</sequence>
<name>A0A5B9W1A1_9BACT</name>
<dbReference type="PROSITE" id="PS51986">
    <property type="entry name" value="GS_BETA_GRASP"/>
    <property type="match status" value="1"/>
</dbReference>
<gene>
    <name evidence="6" type="primary">glnA_2</name>
    <name evidence="6" type="ORF">OJF2_25700</name>
</gene>
<dbReference type="Gene3D" id="1.20.120.1560">
    <property type="match status" value="1"/>
</dbReference>
<organism evidence="6 7">
    <name type="scientific">Aquisphaera giovannonii</name>
    <dbReference type="NCBI Taxonomy" id="406548"/>
    <lineage>
        <taxon>Bacteria</taxon>
        <taxon>Pseudomonadati</taxon>
        <taxon>Planctomycetota</taxon>
        <taxon>Planctomycetia</taxon>
        <taxon>Isosphaerales</taxon>
        <taxon>Isosphaeraceae</taxon>
        <taxon>Aquisphaera</taxon>
    </lineage>
</organism>
<feature type="coiled-coil region" evidence="3">
    <location>
        <begin position="502"/>
        <end position="529"/>
    </location>
</feature>
<accession>A0A5B9W1A1</accession>
<feature type="coiled-coil region" evidence="3">
    <location>
        <begin position="653"/>
        <end position="680"/>
    </location>
</feature>
<evidence type="ECO:0000256" key="3">
    <source>
        <dbReference type="SAM" id="Coils"/>
    </source>
</evidence>
<protein>
    <submittedName>
        <fullName evidence="6">Glutamine synthetase</fullName>
        <ecNumber evidence="6">6.3.1.2</ecNumber>
    </submittedName>
</protein>
<evidence type="ECO:0000256" key="1">
    <source>
        <dbReference type="PROSITE-ProRule" id="PRU01330"/>
    </source>
</evidence>
<evidence type="ECO:0000256" key="2">
    <source>
        <dbReference type="RuleBase" id="RU000384"/>
    </source>
</evidence>
<dbReference type="SUPFAM" id="SSF55931">
    <property type="entry name" value="Glutamine synthetase/guanido kinase"/>
    <property type="match status" value="1"/>
</dbReference>
<feature type="domain" description="GS catalytic" evidence="5">
    <location>
        <begin position="187"/>
        <end position="620"/>
    </location>
</feature>
<dbReference type="InterPro" id="IPR027303">
    <property type="entry name" value="Gln_synth_gly_rich_site"/>
</dbReference>
<dbReference type="AlphaFoldDB" id="A0A5B9W1A1"/>
<keyword evidence="6" id="KW-0436">Ligase</keyword>
<dbReference type="Pfam" id="PF18318">
    <property type="entry name" value="Gln-synt_C-ter"/>
    <property type="match status" value="1"/>
</dbReference>
<dbReference type="Proteomes" id="UP000324233">
    <property type="component" value="Chromosome"/>
</dbReference>
<keyword evidence="3" id="KW-0175">Coiled coil</keyword>
<evidence type="ECO:0000313" key="7">
    <source>
        <dbReference type="Proteomes" id="UP000324233"/>
    </source>
</evidence>
<keyword evidence="7" id="KW-1185">Reference proteome</keyword>
<dbReference type="OrthoDB" id="9807095at2"/>
<dbReference type="EC" id="6.3.1.2" evidence="6"/>
<dbReference type="GO" id="GO:0004356">
    <property type="term" value="F:glutamine synthetase activity"/>
    <property type="evidence" value="ECO:0007669"/>
    <property type="project" value="UniProtKB-EC"/>
</dbReference>